<dbReference type="Proteomes" id="UP000297693">
    <property type="component" value="Unassembled WGS sequence"/>
</dbReference>
<evidence type="ECO:0000313" key="2">
    <source>
        <dbReference type="EMBL" id="TGL62004.1"/>
    </source>
</evidence>
<evidence type="ECO:0000256" key="1">
    <source>
        <dbReference type="SAM" id="MobiDB-lite"/>
    </source>
</evidence>
<protein>
    <recommendedName>
        <fullName evidence="4">Porin</fullName>
    </recommendedName>
</protein>
<sequence length="236" mass="26013">MAGISLQSGDLFQAKVLTGDSSYVNSSPSTTSFNPLNPNRPNDISRRERDDVKQLYEWQANFTPSDYFKLQTSVYNQRTENSLNMSSPDGGKVSVFMGGKKVQLNVRYNYLTNRNGAGNQNGQIFNPSQDLASLGVIVFLDQSQRYSIYVGNNFYNVLNDPVNQVKDASGKSPSTFTASFRGKNPASTKSSFFFNVQNQFYKDGALLGVPGMTPLGIVQGKSFYEYATSLGVDVAF</sequence>
<dbReference type="OrthoDB" id="315836at2"/>
<reference evidence="2" key="1">
    <citation type="journal article" date="2019" name="PLoS Negl. Trop. Dis.">
        <title>Revisiting the worldwide diversity of Leptospira species in the environment.</title>
        <authorList>
            <person name="Vincent A.T."/>
            <person name="Schiettekatte O."/>
            <person name="Bourhy P."/>
            <person name="Veyrier F.J."/>
            <person name="Picardeau M."/>
        </authorList>
    </citation>
    <scope>NUCLEOTIDE SEQUENCE [LARGE SCALE GENOMIC DNA]</scope>
    <source>
        <strain evidence="2">201702476</strain>
    </source>
</reference>
<feature type="compositionally biased region" description="Polar residues" evidence="1">
    <location>
        <begin position="33"/>
        <end position="42"/>
    </location>
</feature>
<dbReference type="EMBL" id="RQGD01000014">
    <property type="protein sequence ID" value="TGL62004.1"/>
    <property type="molecule type" value="Genomic_DNA"/>
</dbReference>
<proteinExistence type="predicted"/>
<gene>
    <name evidence="2" type="ORF">EHQ58_04445</name>
</gene>
<evidence type="ECO:0008006" key="4">
    <source>
        <dbReference type="Google" id="ProtNLM"/>
    </source>
</evidence>
<dbReference type="AlphaFoldDB" id="A0A4R9KB18"/>
<comment type="caution">
    <text evidence="2">The sequence shown here is derived from an EMBL/GenBank/DDBJ whole genome shotgun (WGS) entry which is preliminary data.</text>
</comment>
<feature type="region of interest" description="Disordered" evidence="1">
    <location>
        <begin position="23"/>
        <end position="45"/>
    </location>
</feature>
<evidence type="ECO:0000313" key="3">
    <source>
        <dbReference type="Proteomes" id="UP000297693"/>
    </source>
</evidence>
<keyword evidence="3" id="KW-1185">Reference proteome</keyword>
<organism evidence="2 3">
    <name type="scientific">Leptospira ognonensis</name>
    <dbReference type="NCBI Taxonomy" id="2484945"/>
    <lineage>
        <taxon>Bacteria</taxon>
        <taxon>Pseudomonadati</taxon>
        <taxon>Spirochaetota</taxon>
        <taxon>Spirochaetia</taxon>
        <taxon>Leptospirales</taxon>
        <taxon>Leptospiraceae</taxon>
        <taxon>Leptospira</taxon>
    </lineage>
</organism>
<name>A0A4R9KB18_9LEPT</name>
<accession>A0A4R9KB18</accession>
<feature type="compositionally biased region" description="Low complexity" evidence="1">
    <location>
        <begin position="23"/>
        <end position="32"/>
    </location>
</feature>